<organism evidence="2 3">
    <name type="scientific">Aureimonas glaciei</name>
    <dbReference type="NCBI Taxonomy" id="1776957"/>
    <lineage>
        <taxon>Bacteria</taxon>
        <taxon>Pseudomonadati</taxon>
        <taxon>Pseudomonadota</taxon>
        <taxon>Alphaproteobacteria</taxon>
        <taxon>Hyphomicrobiales</taxon>
        <taxon>Aurantimonadaceae</taxon>
        <taxon>Aureimonas</taxon>
    </lineage>
</organism>
<evidence type="ECO:0000256" key="1">
    <source>
        <dbReference type="SAM" id="MobiDB-lite"/>
    </source>
</evidence>
<dbReference type="EMBL" id="BMJJ01000024">
    <property type="protein sequence ID" value="GGD43826.1"/>
    <property type="molecule type" value="Genomic_DNA"/>
</dbReference>
<evidence type="ECO:0000313" key="2">
    <source>
        <dbReference type="EMBL" id="GGD43826.1"/>
    </source>
</evidence>
<feature type="compositionally biased region" description="Basic and acidic residues" evidence="1">
    <location>
        <begin position="568"/>
        <end position="578"/>
    </location>
</feature>
<reference evidence="2" key="2">
    <citation type="submission" date="2020-09" db="EMBL/GenBank/DDBJ databases">
        <authorList>
            <person name="Sun Q."/>
            <person name="Zhou Y."/>
        </authorList>
    </citation>
    <scope>NUCLEOTIDE SEQUENCE</scope>
    <source>
        <strain evidence="2">CGMCC 1.15493</strain>
    </source>
</reference>
<dbReference type="AlphaFoldDB" id="A0A916YG23"/>
<comment type="caution">
    <text evidence="2">The sequence shown here is derived from an EMBL/GenBank/DDBJ whole genome shotgun (WGS) entry which is preliminary data.</text>
</comment>
<evidence type="ECO:0000313" key="3">
    <source>
        <dbReference type="Proteomes" id="UP000613160"/>
    </source>
</evidence>
<dbReference type="Proteomes" id="UP000613160">
    <property type="component" value="Unassembled WGS sequence"/>
</dbReference>
<sequence>MLSRTPIIETLASDGLVWVDRRPTWDEQDPSRGTAYRGEQAALVSRWDVRSFADEFSSRFRLSANAARIAMELWSEATTLGRWTSYSRSDEFYALFHDSVLHTKRRVCGGIDELERAGLVENWRQKKYVFGWQSACRAKLELVQMVQAVIDAGIRPYPHRPERSLLVRDEDGEPIPIRSSDETRRMARQVDALNTGIRNASISNGMAACLRRIFHGNLQRGGRLYALGGAWQVLSKKQRAQITIDGCRVVEFDYGSMHATMLYRDAGLVPPRDAYDLPDWDRDLQKAAFVIMINADDEDQAIHAISKKDEIWAVAVPDTDDARIAATALYRELAHRHRAISDAFSSDAGAGLMRRESDMIVEILMAMRRAGETVLPVHDSLIARESAGDLLMTEMRAAADRAGLLGIRIEKVEIDDDVREGSSPCGIRLCSQNVMSYPLSFFLPSSPSLTIQNLALTGDASILTGAARKDPATVSTDSDATGLNAAEAQISIGADIPLPEAESGSWDHLEQPEAISLTVISVPDDAQVAGITDSAAGGAADLIYGEMTVLNAPEMESQADTSNSTSDAEMRPQPHPDAIRRGQFIGMTLSIGGSMKVVSFDRILAAISAAKNPIVLQEPITVMSQSRTPRSAGRRLMLNSLFGDAVVWTDPAGSTTVDLSIAGRPPETETAASHEAGIERALQFLRSVEDPRWPQDAYCAVYDGPYNPNFSLDENRARFNVGRRPWPITPQPRFRGHLDADRVKPAPAVPMPEPVMPAQGTLVCPEARGIGWRRLQVARDGSALTDVWQTLRPQYRGFGKPGNIAEFQASVAPILLHAAGVDIVLGSTTHAEAMAIGRRFVGDWNIRVIYEGEYDADLSLDENLKRQSAAKIARRQREAEPDKPRWENHEIPDDIWIRPYGAASDIKSAAARQNAAFSRRGLKPTPDHA</sequence>
<name>A0A916YG23_9HYPH</name>
<accession>A0A916YG23</accession>
<protein>
    <submittedName>
        <fullName evidence="2">Uncharacterized protein</fullName>
    </submittedName>
</protein>
<keyword evidence="3" id="KW-1185">Reference proteome</keyword>
<gene>
    <name evidence="2" type="ORF">GCM10011335_53070</name>
</gene>
<dbReference type="RefSeq" id="WP_188855459.1">
    <property type="nucleotide sequence ID" value="NZ_BMJJ01000024.1"/>
</dbReference>
<feature type="compositionally biased region" description="Polar residues" evidence="1">
    <location>
        <begin position="558"/>
        <end position="567"/>
    </location>
</feature>
<proteinExistence type="predicted"/>
<reference evidence="2" key="1">
    <citation type="journal article" date="2014" name="Int. J. Syst. Evol. Microbiol.">
        <title>Complete genome sequence of Corynebacterium casei LMG S-19264T (=DSM 44701T), isolated from a smear-ripened cheese.</title>
        <authorList>
            <consortium name="US DOE Joint Genome Institute (JGI-PGF)"/>
            <person name="Walter F."/>
            <person name="Albersmeier A."/>
            <person name="Kalinowski J."/>
            <person name="Ruckert C."/>
        </authorList>
    </citation>
    <scope>NUCLEOTIDE SEQUENCE</scope>
    <source>
        <strain evidence="2">CGMCC 1.15493</strain>
    </source>
</reference>
<feature type="region of interest" description="Disordered" evidence="1">
    <location>
        <begin position="555"/>
        <end position="578"/>
    </location>
</feature>